<dbReference type="EMBL" id="QGAL01000020">
    <property type="protein sequence ID" value="TKK12360.1"/>
    <property type="molecule type" value="Genomic_DNA"/>
</dbReference>
<evidence type="ECO:0000313" key="2">
    <source>
        <dbReference type="Proteomes" id="UP000306327"/>
    </source>
</evidence>
<protein>
    <submittedName>
        <fullName evidence="1">Uncharacterized protein</fullName>
    </submittedName>
</protein>
<name>A0AB38NY13_9ENTR</name>
<dbReference type="Proteomes" id="UP000306327">
    <property type="component" value="Unassembled WGS sequence"/>
</dbReference>
<proteinExistence type="predicted"/>
<gene>
    <name evidence="1" type="ORF">EcCFBP13530_23900</name>
</gene>
<organism evidence="1 2">
    <name type="scientific">Enterobacter cancerogenus</name>
    <dbReference type="NCBI Taxonomy" id="69218"/>
    <lineage>
        <taxon>Bacteria</taxon>
        <taxon>Pseudomonadati</taxon>
        <taxon>Pseudomonadota</taxon>
        <taxon>Gammaproteobacteria</taxon>
        <taxon>Enterobacterales</taxon>
        <taxon>Enterobacteriaceae</taxon>
        <taxon>Enterobacter</taxon>
        <taxon>Enterobacter cloacae complex</taxon>
    </lineage>
</organism>
<comment type="caution">
    <text evidence="1">The sequence shown here is derived from an EMBL/GenBank/DDBJ whole genome shotgun (WGS) entry which is preliminary data.</text>
</comment>
<accession>A0AB38NY13</accession>
<sequence>MEQVKRKEDITSIFKSLNRRISNKELFSEILKNHNVSDLNITGLELPPGLSLHRVDGRRGYGNQSFEIVLLDRVGERILYYLFVTPSYQVIFEGKNVMQAFSWRSLWLANDELISHVCNRIFDEYLLHRFRIAVLAINAELEGMSFWTKRILSSLSNGHPVYAYDLNTSECYSIQDELSVLQEWSLWLWQDKKKAINRVALLGE</sequence>
<dbReference type="AlphaFoldDB" id="A0AB38NY13"/>
<dbReference type="RefSeq" id="WP_137273634.1">
    <property type="nucleotide sequence ID" value="NZ_QGAL01000020.1"/>
</dbReference>
<reference evidence="1 2" key="1">
    <citation type="journal article" date="2019" name="Sci. Rep.">
        <title>Differences in resource use lead to coexistence of seed-transmitted microbial populations.</title>
        <authorList>
            <person name="Torres-Cortes G."/>
            <person name="Garcia B.J."/>
            <person name="Compant S."/>
            <person name="Rezki S."/>
            <person name="Jones P."/>
            <person name="Preveaux A."/>
            <person name="Briand M."/>
            <person name="Roulet A."/>
            <person name="Bouchez O."/>
            <person name="Jacobson D."/>
            <person name="Barret M."/>
        </authorList>
    </citation>
    <scope>NUCLEOTIDE SEQUENCE [LARGE SCALE GENOMIC DNA]</scope>
    <source>
        <strain evidence="1 2">CFBP13530</strain>
    </source>
</reference>
<evidence type="ECO:0000313" key="1">
    <source>
        <dbReference type="EMBL" id="TKK12360.1"/>
    </source>
</evidence>